<dbReference type="InterPro" id="IPR004345">
    <property type="entry name" value="TB2_DP1_HVA22"/>
</dbReference>
<accession>A0AAN7PMG8</accession>
<dbReference type="PANTHER" id="PTHR12300:SF161">
    <property type="entry name" value="RECEPTOR EXPRESSION-ENHANCING PROTEIN"/>
    <property type="match status" value="1"/>
</dbReference>
<dbReference type="Pfam" id="PF03134">
    <property type="entry name" value="TB2_DP1_HVA22"/>
    <property type="match status" value="1"/>
</dbReference>
<feature type="transmembrane region" description="Helical" evidence="6">
    <location>
        <begin position="109"/>
        <end position="136"/>
    </location>
</feature>
<comment type="caution">
    <text evidence="7">The sequence shown here is derived from an EMBL/GenBank/DDBJ whole genome shotgun (WGS) entry which is preliminary data.</text>
</comment>
<evidence type="ECO:0000256" key="2">
    <source>
        <dbReference type="ARBA" id="ARBA00008573"/>
    </source>
</evidence>
<evidence type="ECO:0000313" key="7">
    <source>
        <dbReference type="EMBL" id="KAK4884316.1"/>
    </source>
</evidence>
<feature type="transmembrane region" description="Helical" evidence="6">
    <location>
        <begin position="58"/>
        <end position="88"/>
    </location>
</feature>
<protein>
    <recommendedName>
        <fullName evidence="6">Receptor expression-enhancing protein</fullName>
    </recommendedName>
</protein>
<evidence type="ECO:0000256" key="5">
    <source>
        <dbReference type="ARBA" id="ARBA00023136"/>
    </source>
</evidence>
<sequence>MYLRAKHFCNKSILNTISMSHDLLELKDKVIKQLYDESKPWTKLLKSVEQATGIDRQYLFYSFLVLVLLWLGVGYAGQLVCNFIGIAYPAYASIGAIESKDSLDDTKWLTYWVVFSSFSFIEYFASTIVGWFPFYWLFKCLFFTWLMVPIKANGSIVLYNYIIKPYFMQYHEIVDEAILQAQSTASEILESAKKKDR</sequence>
<name>A0AAN7PMG8_9COLE</name>
<reference evidence="8" key="1">
    <citation type="submission" date="2023-01" db="EMBL/GenBank/DDBJ databases">
        <title>Key to firefly adult light organ development and bioluminescence: homeobox transcription factors regulate luciferase expression and transportation to peroxisome.</title>
        <authorList>
            <person name="Fu X."/>
        </authorList>
    </citation>
    <scope>NUCLEOTIDE SEQUENCE [LARGE SCALE GENOMIC DNA]</scope>
</reference>
<evidence type="ECO:0000313" key="8">
    <source>
        <dbReference type="Proteomes" id="UP001353858"/>
    </source>
</evidence>
<keyword evidence="4 6" id="KW-1133">Transmembrane helix</keyword>
<keyword evidence="8" id="KW-1185">Reference proteome</keyword>
<organism evidence="7 8">
    <name type="scientific">Aquatica leii</name>
    <dbReference type="NCBI Taxonomy" id="1421715"/>
    <lineage>
        <taxon>Eukaryota</taxon>
        <taxon>Metazoa</taxon>
        <taxon>Ecdysozoa</taxon>
        <taxon>Arthropoda</taxon>
        <taxon>Hexapoda</taxon>
        <taxon>Insecta</taxon>
        <taxon>Pterygota</taxon>
        <taxon>Neoptera</taxon>
        <taxon>Endopterygota</taxon>
        <taxon>Coleoptera</taxon>
        <taxon>Polyphaga</taxon>
        <taxon>Elateriformia</taxon>
        <taxon>Elateroidea</taxon>
        <taxon>Lampyridae</taxon>
        <taxon>Luciolinae</taxon>
        <taxon>Aquatica</taxon>
    </lineage>
</organism>
<dbReference type="AlphaFoldDB" id="A0AAN7PMG8"/>
<keyword evidence="5 6" id="KW-0472">Membrane</keyword>
<evidence type="ECO:0000256" key="3">
    <source>
        <dbReference type="ARBA" id="ARBA00022692"/>
    </source>
</evidence>
<gene>
    <name evidence="7" type="ORF">RN001_000587</name>
</gene>
<dbReference type="GO" id="GO:0016020">
    <property type="term" value="C:membrane"/>
    <property type="evidence" value="ECO:0007669"/>
    <property type="project" value="UniProtKB-SubCell"/>
</dbReference>
<proteinExistence type="inferred from homology"/>
<evidence type="ECO:0000256" key="4">
    <source>
        <dbReference type="ARBA" id="ARBA00022989"/>
    </source>
</evidence>
<comment type="similarity">
    <text evidence="2 6">Belongs to the DP1 family.</text>
</comment>
<keyword evidence="3 6" id="KW-0812">Transmembrane</keyword>
<dbReference type="EMBL" id="JARPUR010000001">
    <property type="protein sequence ID" value="KAK4884316.1"/>
    <property type="molecule type" value="Genomic_DNA"/>
</dbReference>
<comment type="subcellular location">
    <subcellularLocation>
        <location evidence="1 6">Membrane</location>
        <topology evidence="1 6">Multi-pass membrane protein</topology>
    </subcellularLocation>
</comment>
<feature type="transmembrane region" description="Helical" evidence="6">
    <location>
        <begin position="142"/>
        <end position="162"/>
    </location>
</feature>
<evidence type="ECO:0000256" key="6">
    <source>
        <dbReference type="RuleBase" id="RU362006"/>
    </source>
</evidence>
<dbReference type="Proteomes" id="UP001353858">
    <property type="component" value="Unassembled WGS sequence"/>
</dbReference>
<evidence type="ECO:0000256" key="1">
    <source>
        <dbReference type="ARBA" id="ARBA00004141"/>
    </source>
</evidence>
<dbReference type="PANTHER" id="PTHR12300">
    <property type="entry name" value="HVA22-LIKE PROTEINS"/>
    <property type="match status" value="1"/>
</dbReference>